<reference evidence="1 2" key="1">
    <citation type="journal article" date="2021" name="Appl. Microbiol. Biotechnol.">
        <title>Biotechnological applications of marine bacteria in bioremediation of environments polluted with hydrocarbons and plastics.</title>
        <authorList>
            <person name="Muriel-Millan L.F."/>
            <person name="Millan-Lopez S."/>
            <person name="Pardo-Lopez L."/>
        </authorList>
    </citation>
    <scope>NUCLEOTIDE SEQUENCE [LARGE SCALE GENOMIC DNA]</scope>
    <source>
        <strain evidence="1 2">GOM4</strain>
    </source>
</reference>
<proteinExistence type="predicted"/>
<accession>A0ACC5VEV0</accession>
<dbReference type="EMBL" id="JAHHFP010000011">
    <property type="protein sequence ID" value="MBX7271095.1"/>
    <property type="molecule type" value="Genomic_DNA"/>
</dbReference>
<protein>
    <submittedName>
        <fullName evidence="1">RWP-RK domain-containing protein</fullName>
    </submittedName>
</protein>
<gene>
    <name evidence="1" type="ORF">KJJ99_04695</name>
</gene>
<dbReference type="Proteomes" id="UP000782475">
    <property type="component" value="Unassembled WGS sequence"/>
</dbReference>
<sequence>MNRDLEQAAAVLGIGPRKLRRRLREMGVIDHEGNLACAFRDKANLYVDTRQRWNPAIGNWTNYGVIMSTERGIEWLAEQLGITITKKDAAA</sequence>
<comment type="caution">
    <text evidence="1">The sequence shown here is derived from an EMBL/GenBank/DDBJ whole genome shotgun (WGS) entry which is preliminary data.</text>
</comment>
<keyword evidence="2" id="KW-1185">Reference proteome</keyword>
<evidence type="ECO:0000313" key="1">
    <source>
        <dbReference type="EMBL" id="MBX7271095.1"/>
    </source>
</evidence>
<name>A0ACC5VEV0_STUCH</name>
<organism evidence="1 2">
    <name type="scientific">Stutzerimonas chloritidismutans</name>
    <name type="common">Pseudomonas chloritidismutans</name>
    <dbReference type="NCBI Taxonomy" id="203192"/>
    <lineage>
        <taxon>Bacteria</taxon>
        <taxon>Pseudomonadati</taxon>
        <taxon>Pseudomonadota</taxon>
        <taxon>Gammaproteobacteria</taxon>
        <taxon>Pseudomonadales</taxon>
        <taxon>Pseudomonadaceae</taxon>
        <taxon>Stutzerimonas</taxon>
    </lineage>
</organism>
<evidence type="ECO:0000313" key="2">
    <source>
        <dbReference type="Proteomes" id="UP000782475"/>
    </source>
</evidence>